<proteinExistence type="predicted"/>
<gene>
    <name evidence="2" type="primary">106053103</name>
</gene>
<dbReference type="Proteomes" id="UP000076420">
    <property type="component" value="Unassembled WGS sequence"/>
</dbReference>
<organism evidence="2 3">
    <name type="scientific">Biomphalaria glabrata</name>
    <name type="common">Bloodfluke planorb</name>
    <name type="synonym">Freshwater snail</name>
    <dbReference type="NCBI Taxonomy" id="6526"/>
    <lineage>
        <taxon>Eukaryota</taxon>
        <taxon>Metazoa</taxon>
        <taxon>Spiralia</taxon>
        <taxon>Lophotrochozoa</taxon>
        <taxon>Mollusca</taxon>
        <taxon>Gastropoda</taxon>
        <taxon>Heterobranchia</taxon>
        <taxon>Euthyneura</taxon>
        <taxon>Panpulmonata</taxon>
        <taxon>Hygrophila</taxon>
        <taxon>Lymnaeoidea</taxon>
        <taxon>Planorbidae</taxon>
        <taxon>Biomphalaria</taxon>
    </lineage>
</organism>
<evidence type="ECO:0000256" key="1">
    <source>
        <dbReference type="SAM" id="SignalP"/>
    </source>
</evidence>
<feature type="signal peptide" evidence="1">
    <location>
        <begin position="1"/>
        <end position="22"/>
    </location>
</feature>
<evidence type="ECO:0000313" key="2">
    <source>
        <dbReference type="EnsemblMetazoa" id="BGLB023383-PA"/>
    </source>
</evidence>
<name>A0A2C9KTN3_BIOGL</name>
<accession>A0A2C9KTN3</accession>
<evidence type="ECO:0000313" key="3">
    <source>
        <dbReference type="Proteomes" id="UP000076420"/>
    </source>
</evidence>
<sequence>MPREHSVCVFLLAMGCTSLLTASSFANEATREQMVNSSLGVLLKHFSLPLANSSGLTRKQFMQFLQSATSHSEDFLLSVLGSCKASDGNCTRQAECPGITEIFNAMAIGDFLPRERIADAIPVSMSTLISKNCSAGVSEDIYHAKNSNKPTAAEGTCYQSCPGITEIFNAMAIGDFLPRERIADAIPVSMSTLISKNCSAGVSEDIYHAKNSNKPTAAE</sequence>
<keyword evidence="1" id="KW-0732">Signal</keyword>
<reference evidence="2" key="1">
    <citation type="submission" date="2020-05" db="UniProtKB">
        <authorList>
            <consortium name="EnsemblMetazoa"/>
        </authorList>
    </citation>
    <scope>IDENTIFICATION</scope>
    <source>
        <strain evidence="2">BB02</strain>
    </source>
</reference>
<dbReference type="AlphaFoldDB" id="A0A2C9KTN3"/>
<protein>
    <submittedName>
        <fullName evidence="2">Uncharacterized protein</fullName>
    </submittedName>
</protein>
<feature type="chain" id="PRO_5012293566" evidence="1">
    <location>
        <begin position="23"/>
        <end position="219"/>
    </location>
</feature>
<dbReference type="EnsemblMetazoa" id="BGLB023383-RA">
    <property type="protein sequence ID" value="BGLB023383-PA"/>
    <property type="gene ID" value="BGLB023383"/>
</dbReference>
<dbReference type="PROSITE" id="PS51257">
    <property type="entry name" value="PROKAR_LIPOPROTEIN"/>
    <property type="match status" value="1"/>
</dbReference>
<dbReference type="VEuPathDB" id="VectorBase:BGLB023383"/>
<dbReference type="VEuPathDB" id="VectorBase:BGLAX_051995"/>
<dbReference type="KEGG" id="bgt:106053103"/>
<dbReference type="VEuPathDB" id="VectorBase:BGLAX_044320"/>